<dbReference type="RefSeq" id="XP_024506427.1">
    <property type="nucleotide sequence ID" value="XM_024652896.1"/>
</dbReference>
<reference evidence="6" key="2">
    <citation type="submission" date="2020-12" db="UniProtKB">
        <authorList>
            <consortium name="WormBaseParasite"/>
        </authorList>
    </citation>
    <scope>IDENTIFICATION</scope>
</reference>
<dbReference type="EMBL" id="LN609529">
    <property type="protein sequence ID" value="CEF67227.1"/>
    <property type="molecule type" value="Genomic_DNA"/>
</dbReference>
<proteinExistence type="predicted"/>
<accession>A0A090LBW8</accession>
<feature type="region of interest" description="Disordered" evidence="1">
    <location>
        <begin position="506"/>
        <end position="538"/>
    </location>
</feature>
<feature type="domain" description="Ubiquitin-like" evidence="3">
    <location>
        <begin position="542"/>
        <end position="614"/>
    </location>
</feature>
<protein>
    <submittedName>
        <fullName evidence="4 6">Ubiquitin-like domain-containing protein</fullName>
    </submittedName>
</protein>
<feature type="compositionally biased region" description="Polar residues" evidence="1">
    <location>
        <begin position="472"/>
        <end position="493"/>
    </location>
</feature>
<organism evidence="4">
    <name type="scientific">Strongyloides ratti</name>
    <name type="common">Parasitic roundworm</name>
    <dbReference type="NCBI Taxonomy" id="34506"/>
    <lineage>
        <taxon>Eukaryota</taxon>
        <taxon>Metazoa</taxon>
        <taxon>Ecdysozoa</taxon>
        <taxon>Nematoda</taxon>
        <taxon>Chromadorea</taxon>
        <taxon>Rhabditida</taxon>
        <taxon>Tylenchina</taxon>
        <taxon>Panagrolaimomorpha</taxon>
        <taxon>Strongyloidoidea</taxon>
        <taxon>Strongyloididae</taxon>
        <taxon>Strongyloides</taxon>
    </lineage>
</organism>
<evidence type="ECO:0000256" key="1">
    <source>
        <dbReference type="SAM" id="MobiDB-lite"/>
    </source>
</evidence>
<dbReference type="WormBase" id="SRAE_2000189100">
    <property type="protein sequence ID" value="SRP02033"/>
    <property type="gene ID" value="WBGene00262098"/>
</dbReference>
<dbReference type="Proteomes" id="UP000035682">
    <property type="component" value="Unplaced"/>
</dbReference>
<evidence type="ECO:0000313" key="4">
    <source>
        <dbReference type="EMBL" id="CEF67227.1"/>
    </source>
</evidence>
<dbReference type="SMART" id="SM00213">
    <property type="entry name" value="UBQ"/>
    <property type="match status" value="1"/>
</dbReference>
<dbReference type="GeneID" id="36379592"/>
<keyword evidence="2" id="KW-0812">Transmembrane</keyword>
<dbReference type="SUPFAM" id="SSF54236">
    <property type="entry name" value="Ubiquitin-like"/>
    <property type="match status" value="1"/>
</dbReference>
<feature type="transmembrane region" description="Helical" evidence="2">
    <location>
        <begin position="12"/>
        <end position="34"/>
    </location>
</feature>
<dbReference type="Gene3D" id="3.10.20.90">
    <property type="entry name" value="Phosphatidylinositol 3-kinase Catalytic Subunit, Chain A, domain 1"/>
    <property type="match status" value="1"/>
</dbReference>
<gene>
    <name evidence="4 6 7" type="ORF">SRAE_2000189100</name>
</gene>
<dbReference type="GO" id="GO:0036503">
    <property type="term" value="P:ERAD pathway"/>
    <property type="evidence" value="ECO:0007669"/>
    <property type="project" value="InterPro"/>
</dbReference>
<dbReference type="InterPro" id="IPR000626">
    <property type="entry name" value="Ubiquitin-like_dom"/>
</dbReference>
<dbReference type="AlphaFoldDB" id="A0A090LBW8"/>
<name>A0A090LBW8_STRRB</name>
<evidence type="ECO:0000256" key="2">
    <source>
        <dbReference type="SAM" id="Phobius"/>
    </source>
</evidence>
<dbReference type="Pfam" id="PF00240">
    <property type="entry name" value="ubiquitin"/>
    <property type="match status" value="1"/>
</dbReference>
<feature type="transmembrane region" description="Helical" evidence="2">
    <location>
        <begin position="703"/>
        <end position="721"/>
    </location>
</feature>
<feature type="region of interest" description="Disordered" evidence="1">
    <location>
        <begin position="472"/>
        <end position="494"/>
    </location>
</feature>
<evidence type="ECO:0000313" key="7">
    <source>
        <dbReference type="WormBase" id="SRAE_2000189100"/>
    </source>
</evidence>
<dbReference type="STRING" id="34506.A0A090LBW8"/>
<dbReference type="InterPro" id="IPR040352">
    <property type="entry name" value="TMUB1/2"/>
</dbReference>
<dbReference type="OrthoDB" id="1679758at2759"/>
<keyword evidence="2" id="KW-1133">Transmembrane helix</keyword>
<feature type="transmembrane region" description="Helical" evidence="2">
    <location>
        <begin position="741"/>
        <end position="761"/>
    </location>
</feature>
<dbReference type="InterPro" id="IPR029071">
    <property type="entry name" value="Ubiquitin-like_domsf"/>
</dbReference>
<evidence type="ECO:0000313" key="6">
    <source>
        <dbReference type="WBParaSite" id="SRAE_2000189100.1"/>
    </source>
</evidence>
<reference evidence="4 5" key="1">
    <citation type="submission" date="2014-09" db="EMBL/GenBank/DDBJ databases">
        <authorList>
            <person name="Martin A.A."/>
        </authorList>
    </citation>
    <scope>NUCLEOTIDE SEQUENCE</scope>
    <source>
        <strain evidence="5">ED321</strain>
        <strain evidence="4">ED321 Heterogonic</strain>
    </source>
</reference>
<feature type="transmembrane region" description="Helical" evidence="2">
    <location>
        <begin position="767"/>
        <end position="791"/>
    </location>
</feature>
<dbReference type="PROSITE" id="PS50053">
    <property type="entry name" value="UBIQUITIN_2"/>
    <property type="match status" value="1"/>
</dbReference>
<keyword evidence="2" id="KW-0472">Membrane</keyword>
<dbReference type="CTD" id="36379592"/>
<dbReference type="WBParaSite" id="SRAE_2000189100.1">
    <property type="protein sequence ID" value="SRAE_2000189100.1"/>
    <property type="gene ID" value="WBGene00262098"/>
</dbReference>
<dbReference type="PANTHER" id="PTHR14557">
    <property type="entry name" value="PROTEIN C7ORF21"/>
    <property type="match status" value="1"/>
</dbReference>
<evidence type="ECO:0000259" key="3">
    <source>
        <dbReference type="PROSITE" id="PS50053"/>
    </source>
</evidence>
<dbReference type="CDD" id="cd17057">
    <property type="entry name" value="Ubl_TMUB1_like"/>
    <property type="match status" value="1"/>
</dbReference>
<sequence>MTEAITEKLHFIDFFSSYTLIIGIFLLILSFAYLHATWITRNDLFNIDKIAWIIEEISLPTRTIIRVFPLSERQMIIASTNNSSQYINNLLREDNTGINVPVFQNDISNLRKHILVVYGPKTSDKNGKLLKHLSHVAGKKCFFSFHKDDSIYDISSGIAELTNFAFALLVTSAIHKLRNIQPSHKSTIFSFLRVLQSKDFHNDERIYRHSIETRYLSPTDMQKNYIKRFSSKKSIEEMISSYTDWIPDGPNKEELVKKYTNQAIEKYCNYIMKAKFFKYKMDITRILVEKYPQVMEEETERSELLKLINISAKKLSKQSENNFSSDVSLDSIVDRIYEKYFINKDKENTPYKLLTSTLNQDENEINLNEDENEEEKVIKRVIHLSDHSDEPYNPQIMTIENAIYGDFTSRRQSFSPFSSDDSVNSFLSESLFEDSPTSINGSRITRFNTVPNDNLLLEARRRLQFSINQGISNLSRNSDNSNVHIERNNSSSPQEEDIIIGFDNQQHFNVPSGNEESDGVHESNTSSEISSEENNDDDNLNETIKLKFLNDEEKIIPFRNTMKVGDLKKTHFKDAVNQRKMIRLIYSGQLCRDDDKRLTYYGIKNGSVVHVHISNIPVTVNNSPTQESETFNTNGQLNIGNNRNFNTEHQSLHPSTNNFEGDVRIVTPLIDNIQGYLITFLQTCFRWIRRETENENISPNSRFYFIYTLYINFLNNILQYLETWRLEITRPRNRLSLGEHIRNNFSTLIMFVFLPPIIYFLNTSMTSLAVGSAFITCFIFFITLIILKYIYNFWITS</sequence>
<dbReference type="PANTHER" id="PTHR14557:SF5">
    <property type="entry name" value="UBIQUITIN-LIKE DOMAIN-CONTAINING PROTEIN"/>
    <property type="match status" value="1"/>
</dbReference>
<keyword evidence="5" id="KW-1185">Reference proteome</keyword>
<evidence type="ECO:0000313" key="5">
    <source>
        <dbReference type="Proteomes" id="UP000035682"/>
    </source>
</evidence>